<accession>A0ABQ1ID49</accession>
<sequence length="163" mass="18577">MQTIQTISRRLSREDATALVEQWPGDFRVNRCDPVWFPYAWFQVDCSLRTLWRQQQIKLQCLVNLCDGVAATCDPLRIERLAVEDKVVESAMAMSAAALRALRYSAHAVVHKKRTLQYVKPVITEQNRVFKPLWVVAGTYGKEDIELEVLVDGITGGYHLLTA</sequence>
<dbReference type="EMBL" id="BMKE01000001">
    <property type="protein sequence ID" value="GGB31641.1"/>
    <property type="molecule type" value="Genomic_DNA"/>
</dbReference>
<comment type="caution">
    <text evidence="1">The sequence shown here is derived from an EMBL/GenBank/DDBJ whole genome shotgun (WGS) entry which is preliminary data.</text>
</comment>
<gene>
    <name evidence="1" type="ORF">GCM10011502_00770</name>
</gene>
<dbReference type="Proteomes" id="UP000646152">
    <property type="component" value="Unassembled WGS sequence"/>
</dbReference>
<evidence type="ECO:0000313" key="1">
    <source>
        <dbReference type="EMBL" id="GGB31641.1"/>
    </source>
</evidence>
<name>A0ABQ1ID49_9GAMM</name>
<protein>
    <submittedName>
        <fullName evidence="1">Uncharacterized protein</fullName>
    </submittedName>
</protein>
<reference evidence="2" key="1">
    <citation type="journal article" date="2019" name="Int. J. Syst. Evol. Microbiol.">
        <title>The Global Catalogue of Microorganisms (GCM) 10K type strain sequencing project: providing services to taxonomists for standard genome sequencing and annotation.</title>
        <authorList>
            <consortium name="The Broad Institute Genomics Platform"/>
            <consortium name="The Broad Institute Genome Sequencing Center for Infectious Disease"/>
            <person name="Wu L."/>
            <person name="Ma J."/>
        </authorList>
    </citation>
    <scope>NUCLEOTIDE SEQUENCE [LARGE SCALE GENOMIC DNA]</scope>
    <source>
        <strain evidence="2">CGMCC 1.15923</strain>
    </source>
</reference>
<dbReference type="RefSeq" id="WP_188628109.1">
    <property type="nucleotide sequence ID" value="NZ_BMKE01000001.1"/>
</dbReference>
<evidence type="ECO:0000313" key="2">
    <source>
        <dbReference type="Proteomes" id="UP000646152"/>
    </source>
</evidence>
<keyword evidence="2" id="KW-1185">Reference proteome</keyword>
<organism evidence="1 2">
    <name type="scientific">Oceanisphaera marina</name>
    <dbReference type="NCBI Taxonomy" id="2017550"/>
    <lineage>
        <taxon>Bacteria</taxon>
        <taxon>Pseudomonadati</taxon>
        <taxon>Pseudomonadota</taxon>
        <taxon>Gammaproteobacteria</taxon>
        <taxon>Aeromonadales</taxon>
        <taxon>Aeromonadaceae</taxon>
        <taxon>Oceanisphaera</taxon>
    </lineage>
</organism>
<proteinExistence type="predicted"/>